<keyword evidence="1" id="KW-0472">Membrane</keyword>
<feature type="transmembrane region" description="Helical" evidence="1">
    <location>
        <begin position="49"/>
        <end position="68"/>
    </location>
</feature>
<dbReference type="EMBL" id="JSYK01000004">
    <property type="protein sequence ID" value="KIA82564.1"/>
    <property type="molecule type" value="Genomic_DNA"/>
</dbReference>
<gene>
    <name evidence="2" type="ORF">OA84_10395</name>
</gene>
<keyword evidence="1" id="KW-0812">Transmembrane</keyword>
<evidence type="ECO:0000313" key="3">
    <source>
        <dbReference type="Proteomes" id="UP000031275"/>
    </source>
</evidence>
<comment type="caution">
    <text evidence="2">The sequence shown here is derived from an EMBL/GenBank/DDBJ whole genome shotgun (WGS) entry which is preliminary data.</text>
</comment>
<evidence type="ECO:0000256" key="1">
    <source>
        <dbReference type="SAM" id="Phobius"/>
    </source>
</evidence>
<evidence type="ECO:0000313" key="2">
    <source>
        <dbReference type="EMBL" id="KIA82564.1"/>
    </source>
</evidence>
<protein>
    <submittedName>
        <fullName evidence="2">Uncharacterized protein</fullName>
    </submittedName>
</protein>
<sequence>MEYFTYWTINDTPSNATQPYSIFLWILIFSLIIFSLIWKFKKNDSDKNFYLFGSGLFILLSLPAYIYLKFFNGNPNQERIEKYLTDKKIEVVEGQIQEFYRFNPVIVRNGKQPHEEFKVDSVKFHYLENALYEFSNFGGNHSDVFHNGLNVRITYVKGEKGNEIQKIEIKK</sequence>
<dbReference type="RefSeq" id="WP_039346169.1">
    <property type="nucleotide sequence ID" value="NZ_JSYK01000004.1"/>
</dbReference>
<proteinExistence type="predicted"/>
<dbReference type="Proteomes" id="UP000031275">
    <property type="component" value="Unassembled WGS sequence"/>
</dbReference>
<accession>A0ABR4ZQI5</accession>
<feature type="transmembrane region" description="Helical" evidence="1">
    <location>
        <begin position="20"/>
        <end position="37"/>
    </location>
</feature>
<keyword evidence="3" id="KW-1185">Reference proteome</keyword>
<name>A0ABR4ZQI5_9FLAO</name>
<keyword evidence="1" id="KW-1133">Transmembrane helix</keyword>
<organism evidence="2 3">
    <name type="scientific">Kaistella solincola</name>
    <dbReference type="NCBI Taxonomy" id="510955"/>
    <lineage>
        <taxon>Bacteria</taxon>
        <taxon>Pseudomonadati</taxon>
        <taxon>Bacteroidota</taxon>
        <taxon>Flavobacteriia</taxon>
        <taxon>Flavobacteriales</taxon>
        <taxon>Weeksellaceae</taxon>
        <taxon>Chryseobacterium group</taxon>
        <taxon>Kaistella</taxon>
    </lineage>
</organism>
<reference evidence="2 3" key="1">
    <citation type="submission" date="2014-10" db="EMBL/GenBank/DDBJ databases">
        <title>Kaistella solincola genome.</title>
        <authorList>
            <person name="Newman J.D."/>
        </authorList>
    </citation>
    <scope>NUCLEOTIDE SEQUENCE [LARGE SCALE GENOMIC DNA]</scope>
    <source>
        <strain evidence="2 3">DSM 22468</strain>
    </source>
</reference>